<comment type="caution">
    <text evidence="2">The sequence shown here is derived from an EMBL/GenBank/DDBJ whole genome shotgun (WGS) entry which is preliminary data.</text>
</comment>
<evidence type="ECO:0000313" key="2">
    <source>
        <dbReference type="EMBL" id="GAA4552059.1"/>
    </source>
</evidence>
<name>A0ABP8RYF0_9PSEU</name>
<dbReference type="EMBL" id="BAABGT010000070">
    <property type="protein sequence ID" value="GAA4552059.1"/>
    <property type="molecule type" value="Genomic_DNA"/>
</dbReference>
<protein>
    <submittedName>
        <fullName evidence="2">Uncharacterized protein</fullName>
    </submittedName>
</protein>
<reference evidence="3" key="1">
    <citation type="journal article" date="2019" name="Int. J. Syst. Evol. Microbiol.">
        <title>The Global Catalogue of Microorganisms (GCM) 10K type strain sequencing project: providing services to taxonomists for standard genome sequencing and annotation.</title>
        <authorList>
            <consortium name="The Broad Institute Genomics Platform"/>
            <consortium name="The Broad Institute Genome Sequencing Center for Infectious Disease"/>
            <person name="Wu L."/>
            <person name="Ma J."/>
        </authorList>
    </citation>
    <scope>NUCLEOTIDE SEQUENCE [LARGE SCALE GENOMIC DNA]</scope>
    <source>
        <strain evidence="3">JCM 17906</strain>
    </source>
</reference>
<keyword evidence="3" id="KW-1185">Reference proteome</keyword>
<accession>A0ABP8RYF0</accession>
<dbReference type="RefSeq" id="WP_345421993.1">
    <property type="nucleotide sequence ID" value="NZ_BAABGT010000070.1"/>
</dbReference>
<evidence type="ECO:0000256" key="1">
    <source>
        <dbReference type="SAM" id="MobiDB-lite"/>
    </source>
</evidence>
<dbReference type="Proteomes" id="UP001501598">
    <property type="component" value="Unassembled WGS sequence"/>
</dbReference>
<proteinExistence type="predicted"/>
<gene>
    <name evidence="2" type="ORF">GCM10023175_45050</name>
</gene>
<feature type="region of interest" description="Disordered" evidence="1">
    <location>
        <begin position="1"/>
        <end position="63"/>
    </location>
</feature>
<sequence length="63" mass="6537">MSRSEAWSRRAGEATGSRRVTAGSVDGGLVDDIDALLAEEESAPTAPAAPDDQDGPPTREPSR</sequence>
<feature type="compositionally biased region" description="Acidic residues" evidence="1">
    <location>
        <begin position="29"/>
        <end position="42"/>
    </location>
</feature>
<feature type="compositionally biased region" description="Basic and acidic residues" evidence="1">
    <location>
        <begin position="1"/>
        <end position="12"/>
    </location>
</feature>
<organism evidence="2 3">
    <name type="scientific">Pseudonocardia xishanensis</name>
    <dbReference type="NCBI Taxonomy" id="630995"/>
    <lineage>
        <taxon>Bacteria</taxon>
        <taxon>Bacillati</taxon>
        <taxon>Actinomycetota</taxon>
        <taxon>Actinomycetes</taxon>
        <taxon>Pseudonocardiales</taxon>
        <taxon>Pseudonocardiaceae</taxon>
        <taxon>Pseudonocardia</taxon>
    </lineage>
</organism>
<evidence type="ECO:0000313" key="3">
    <source>
        <dbReference type="Proteomes" id="UP001501598"/>
    </source>
</evidence>